<dbReference type="InterPro" id="IPR050401">
    <property type="entry name" value="Cyclic_nucleotide_synthase"/>
</dbReference>
<dbReference type="EMBL" id="MLAK01000637">
    <property type="protein sequence ID" value="OHT09546.1"/>
    <property type="molecule type" value="Genomic_DNA"/>
</dbReference>
<evidence type="ECO:0000259" key="8">
    <source>
        <dbReference type="PROSITE" id="PS50125"/>
    </source>
</evidence>
<dbReference type="AlphaFoldDB" id="A0A1J4KEU1"/>
<dbReference type="GO" id="GO:0004016">
    <property type="term" value="F:adenylate cyclase activity"/>
    <property type="evidence" value="ECO:0007669"/>
    <property type="project" value="TreeGrafter"/>
</dbReference>
<keyword evidence="4 7" id="KW-1133">Transmembrane helix</keyword>
<organism evidence="9 10">
    <name type="scientific">Tritrichomonas foetus</name>
    <dbReference type="NCBI Taxonomy" id="1144522"/>
    <lineage>
        <taxon>Eukaryota</taxon>
        <taxon>Metamonada</taxon>
        <taxon>Parabasalia</taxon>
        <taxon>Tritrichomonadida</taxon>
        <taxon>Tritrichomonadidae</taxon>
        <taxon>Tritrichomonas</taxon>
    </lineage>
</organism>
<dbReference type="PANTHER" id="PTHR11920:SF335">
    <property type="entry name" value="GUANYLATE CYCLASE"/>
    <property type="match status" value="1"/>
</dbReference>
<dbReference type="Proteomes" id="UP000179807">
    <property type="component" value="Unassembled WGS sequence"/>
</dbReference>
<evidence type="ECO:0000256" key="3">
    <source>
        <dbReference type="ARBA" id="ARBA00022741"/>
    </source>
</evidence>
<keyword evidence="10" id="KW-1185">Reference proteome</keyword>
<comment type="caution">
    <text evidence="9">The sequence shown here is derived from an EMBL/GenBank/DDBJ whole genome shotgun (WGS) entry which is preliminary data.</text>
</comment>
<protein>
    <submittedName>
        <fullName evidence="9">Adenylate and Guanylate cyclase catalytic domain containing protein</fullName>
    </submittedName>
</protein>
<dbReference type="GO" id="GO:0007168">
    <property type="term" value="P:receptor guanylyl cyclase signaling pathway"/>
    <property type="evidence" value="ECO:0007669"/>
    <property type="project" value="TreeGrafter"/>
</dbReference>
<dbReference type="GO" id="GO:0004383">
    <property type="term" value="F:guanylate cyclase activity"/>
    <property type="evidence" value="ECO:0007669"/>
    <property type="project" value="TreeGrafter"/>
</dbReference>
<evidence type="ECO:0000256" key="4">
    <source>
        <dbReference type="ARBA" id="ARBA00022989"/>
    </source>
</evidence>
<keyword evidence="5 7" id="KW-0472">Membrane</keyword>
<dbReference type="Gene3D" id="3.30.450.20">
    <property type="entry name" value="PAS domain"/>
    <property type="match status" value="1"/>
</dbReference>
<evidence type="ECO:0000256" key="2">
    <source>
        <dbReference type="ARBA" id="ARBA00022692"/>
    </source>
</evidence>
<dbReference type="Pfam" id="PF00211">
    <property type="entry name" value="Guanylate_cyc"/>
    <property type="match status" value="1"/>
</dbReference>
<evidence type="ECO:0000313" key="10">
    <source>
        <dbReference type="Proteomes" id="UP000179807"/>
    </source>
</evidence>
<keyword evidence="6" id="KW-0456">Lyase</keyword>
<dbReference type="RefSeq" id="XP_068362682.1">
    <property type="nucleotide sequence ID" value="XM_068502081.1"/>
</dbReference>
<dbReference type="GeneID" id="94836785"/>
<dbReference type="Gene3D" id="3.30.70.1230">
    <property type="entry name" value="Nucleotide cyclase"/>
    <property type="match status" value="1"/>
</dbReference>
<sequence>MTLTATQSFNPDSLEVDDFVHVDLDQLLTLRHRIDELTIPAIRGTQIIRSVFMLIFFVIPCIFGLVYINVYIAGLQEPLEFISSLSMLRSYTYQVITFSLRYIGENLTVFPRIENPKREPPEYFGNTWDTREQLKFIVTETSDAVQKFGSFRKFEQGNIYIKPAQDLIFGNSLEYKYFTSPKNFTFSSLSIQSAVMDLVIQQNALLSNNSVSGSIVNTSIVLNPCYNSNNLTESMNNALEYLILYIDEVYEETTFIANICMYSIIVFVIIINFVSLTIQLIWLKIDKQETYQCLFSLPKNTVSALAENLRVLKKDNPSDNSFSNNNTEMNKQEENILKIFNSSGSNETPISDIFLPIFVTVIITCLTIGCVVLFVQLVKNESISLKESAPHLNYMMGSYAMMMNTFDNLFLSFLYFTPYRVHLYSIDEVINFTMESLRQSRDYYHLTSYGGDNSSPFSGFDDGVAHAQQSITCNTTTDVPENFGEAVSCYPADMAFILIEPILTYKITPYTQGIIDELEYGDDSVTVLWQQMISPLYNNFFYPMHLTIIPTIEKELKEGSSNTIPGIIIMLIVAILVEVFSFVQLYLIEAHIRSVLRLFLHCPPDIVLSTPKIMKLLSGDFSTQRADSMNRDSEFFDSVFVSLPDAIMYANSEMIIQAANLSCQRIFGDVPLVDHSIKEFFASDKFIGNINVLFSSANTNPVEPIIYRKDDGTEMHLEASSMLASGKFVMSCRDVTQTVRYNTLIREERAKSDQLLATILPPSLVKRVQEGEKNISFAVQSASILFSDIVEFTPWCGALPAATVMSTLNILFRRLDAILATKPTMTKIKCIGDCYMAAGGIFAEINQPTEHAKEVVTFGLDSIRAILDINKEIGEKLKIRVGVNTGGPIVAGVLGIGKPTFEILGPAINMAQQMEHHGVPMAVHITRAVYELIYGDTFTIRERGAVQVKGGSVITYLVTQKS</sequence>
<feature type="transmembrane region" description="Helical" evidence="7">
    <location>
        <begin position="564"/>
        <end position="587"/>
    </location>
</feature>
<evidence type="ECO:0000256" key="6">
    <source>
        <dbReference type="ARBA" id="ARBA00023239"/>
    </source>
</evidence>
<evidence type="ECO:0000313" key="9">
    <source>
        <dbReference type="EMBL" id="OHT09546.1"/>
    </source>
</evidence>
<evidence type="ECO:0000256" key="7">
    <source>
        <dbReference type="SAM" id="Phobius"/>
    </source>
</evidence>
<evidence type="ECO:0000256" key="5">
    <source>
        <dbReference type="ARBA" id="ARBA00023136"/>
    </source>
</evidence>
<proteinExistence type="predicted"/>
<name>A0A1J4KEU1_9EUKA</name>
<reference evidence="9" key="1">
    <citation type="submission" date="2016-10" db="EMBL/GenBank/DDBJ databases">
        <authorList>
            <person name="Benchimol M."/>
            <person name="Almeida L.G."/>
            <person name="Vasconcelos A.T."/>
            <person name="Perreira-Neves A."/>
            <person name="Rosa I.A."/>
            <person name="Tasca T."/>
            <person name="Bogo M.R."/>
            <person name="de Souza W."/>
        </authorList>
    </citation>
    <scope>NUCLEOTIDE SEQUENCE [LARGE SCALE GENOMIC DNA]</scope>
    <source>
        <strain evidence="9">K</strain>
    </source>
</reference>
<dbReference type="CDD" id="cd07302">
    <property type="entry name" value="CHD"/>
    <property type="match status" value="1"/>
</dbReference>
<feature type="transmembrane region" description="Helical" evidence="7">
    <location>
        <begin position="261"/>
        <end position="282"/>
    </location>
</feature>
<feature type="transmembrane region" description="Helical" evidence="7">
    <location>
        <begin position="398"/>
        <end position="416"/>
    </location>
</feature>
<dbReference type="OrthoDB" id="6127067at2759"/>
<dbReference type="PROSITE" id="PS50125">
    <property type="entry name" value="GUANYLATE_CYCLASE_2"/>
    <property type="match status" value="1"/>
</dbReference>
<comment type="subcellular location">
    <subcellularLocation>
        <location evidence="1">Membrane</location>
    </subcellularLocation>
</comment>
<feature type="transmembrane region" description="Helical" evidence="7">
    <location>
        <begin position="353"/>
        <end position="378"/>
    </location>
</feature>
<dbReference type="GO" id="GO:0035556">
    <property type="term" value="P:intracellular signal transduction"/>
    <property type="evidence" value="ECO:0007669"/>
    <property type="project" value="InterPro"/>
</dbReference>
<dbReference type="GO" id="GO:0005886">
    <property type="term" value="C:plasma membrane"/>
    <property type="evidence" value="ECO:0007669"/>
    <property type="project" value="TreeGrafter"/>
</dbReference>
<dbReference type="InterPro" id="IPR029787">
    <property type="entry name" value="Nucleotide_cyclase"/>
</dbReference>
<dbReference type="GO" id="GO:0001653">
    <property type="term" value="F:peptide receptor activity"/>
    <property type="evidence" value="ECO:0007669"/>
    <property type="project" value="TreeGrafter"/>
</dbReference>
<dbReference type="GO" id="GO:0000166">
    <property type="term" value="F:nucleotide binding"/>
    <property type="evidence" value="ECO:0007669"/>
    <property type="project" value="UniProtKB-KW"/>
</dbReference>
<gene>
    <name evidence="9" type="ORF">TRFO_21605</name>
</gene>
<accession>A0A1J4KEU1</accession>
<keyword evidence="3" id="KW-0547">Nucleotide-binding</keyword>
<feature type="domain" description="Guanylate cyclase" evidence="8">
    <location>
        <begin position="783"/>
        <end position="915"/>
    </location>
</feature>
<evidence type="ECO:0000256" key="1">
    <source>
        <dbReference type="ARBA" id="ARBA00004370"/>
    </source>
</evidence>
<dbReference type="PANTHER" id="PTHR11920">
    <property type="entry name" value="GUANYLYL CYCLASE"/>
    <property type="match status" value="1"/>
</dbReference>
<feature type="transmembrane region" description="Helical" evidence="7">
    <location>
        <begin position="51"/>
        <end position="72"/>
    </location>
</feature>
<dbReference type="SUPFAM" id="SSF55073">
    <property type="entry name" value="Nucleotide cyclase"/>
    <property type="match status" value="1"/>
</dbReference>
<dbReference type="InterPro" id="IPR001054">
    <property type="entry name" value="A/G_cyclase"/>
</dbReference>
<dbReference type="SMART" id="SM00044">
    <property type="entry name" value="CYCc"/>
    <property type="match status" value="1"/>
</dbReference>
<dbReference type="VEuPathDB" id="TrichDB:TRFO_21605"/>
<keyword evidence="2 7" id="KW-0812">Transmembrane</keyword>